<evidence type="ECO:0000259" key="2">
    <source>
        <dbReference type="PROSITE" id="PS50983"/>
    </source>
</evidence>
<proteinExistence type="predicted"/>
<feature type="chain" id="PRO_5002842580" evidence="1">
    <location>
        <begin position="22"/>
        <end position="354"/>
    </location>
</feature>
<accession>B6ET68</accession>
<dbReference type="AlphaFoldDB" id="B6ET68"/>
<dbReference type="InterPro" id="IPR050902">
    <property type="entry name" value="ABC_Transporter_SBP"/>
</dbReference>
<dbReference type="HOGENOM" id="CLU_038034_13_3_6"/>
<dbReference type="PROSITE" id="PS50983">
    <property type="entry name" value="FE_B12_PBP"/>
    <property type="match status" value="1"/>
</dbReference>
<evidence type="ECO:0000256" key="1">
    <source>
        <dbReference type="SAM" id="SignalP"/>
    </source>
</evidence>
<gene>
    <name evidence="3" type="ordered locus">VSAL_p320_27</name>
</gene>
<feature type="domain" description="Fe/B12 periplasmic-binding" evidence="2">
    <location>
        <begin position="41"/>
        <end position="304"/>
    </location>
</feature>
<dbReference type="PANTHER" id="PTHR30535:SF34">
    <property type="entry name" value="MOLYBDATE-BINDING PROTEIN MOLA"/>
    <property type="match status" value="1"/>
</dbReference>
<keyword evidence="3" id="KW-0614">Plasmid</keyword>
<feature type="signal peptide" evidence="1">
    <location>
        <begin position="1"/>
        <end position="21"/>
    </location>
</feature>
<evidence type="ECO:0000313" key="4">
    <source>
        <dbReference type="Proteomes" id="UP000001730"/>
    </source>
</evidence>
<name>B6ET68_ALISL</name>
<dbReference type="RefSeq" id="WP_012552329.1">
    <property type="nucleotide sequence ID" value="NC_011314.1"/>
</dbReference>
<dbReference type="SUPFAM" id="SSF53807">
    <property type="entry name" value="Helical backbone' metal receptor"/>
    <property type="match status" value="1"/>
</dbReference>
<geneLocation type="plasmid" evidence="3 4">
    <name>pVSAL320</name>
</geneLocation>
<keyword evidence="1" id="KW-0732">Signal</keyword>
<dbReference type="Proteomes" id="UP000001730">
    <property type="component" value="Plasmid pVSAL320"/>
</dbReference>
<dbReference type="GO" id="GO:0071281">
    <property type="term" value="P:cellular response to iron ion"/>
    <property type="evidence" value="ECO:0007669"/>
    <property type="project" value="TreeGrafter"/>
</dbReference>
<reference evidence="3 4" key="1">
    <citation type="journal article" date="2008" name="BMC Genomics">
        <title>The genome sequence of the fish pathogen Aliivibrio salmonicida strain LFI1238 shows extensive evidence of gene decay.</title>
        <authorList>
            <person name="Hjerde E."/>
            <person name="Lorentzen M.S."/>
            <person name="Holden M.T."/>
            <person name="Seeger K."/>
            <person name="Paulsen S."/>
            <person name="Bason N."/>
            <person name="Churcher C."/>
            <person name="Harris D."/>
            <person name="Norbertczak H."/>
            <person name="Quail M.A."/>
            <person name="Sanders S."/>
            <person name="Thurston S."/>
            <person name="Parkhill J."/>
            <person name="Willassen N.P."/>
            <person name="Thomson N.R."/>
        </authorList>
    </citation>
    <scope>NUCLEOTIDE SEQUENCE [LARGE SCALE GENOMIC DNA]</scope>
    <source>
        <strain evidence="3 4">LFI1238</strain>
    </source>
</reference>
<sequence>MKKLNYIIFYSALFTAGFSHADVTFEDSRGKLITLDKYPQKIVAIASSAPIIYSAVSQKPETIISMTAKSKKTIINGLYSDFFPYLKSVSADAAKDKFVPNVEAILKYNPDLIFQWGYDPKLSEPLERVGLTVATWPCCSDLDRQSTVLMSGYISGNIERAKMIINSANQASDTLKSTLSSINKNNYPTMLEIDQLDQNIRIIANNSRDYSISGVDNLGHDDNAEWWKTINVEQLYIWNPEMIIIPAWAEQLTPNAFYTNPLLADLHAVKNRNVYKVPLFHRSPDASEAYLTMQWLAHISYPELFTNSSFIDKVRHAYKTIYGVDISENQYIRIMQTEQNKVSHDYEKKFGLKG</sequence>
<evidence type="ECO:0000313" key="3">
    <source>
        <dbReference type="EMBL" id="CAQ81958.1"/>
    </source>
</evidence>
<organism evidence="3 4">
    <name type="scientific">Aliivibrio salmonicida (strain LFI1238)</name>
    <name type="common">Vibrio salmonicida (strain LFI1238)</name>
    <dbReference type="NCBI Taxonomy" id="316275"/>
    <lineage>
        <taxon>Bacteria</taxon>
        <taxon>Pseudomonadati</taxon>
        <taxon>Pseudomonadota</taxon>
        <taxon>Gammaproteobacteria</taxon>
        <taxon>Vibrionales</taxon>
        <taxon>Vibrionaceae</taxon>
        <taxon>Aliivibrio</taxon>
    </lineage>
</organism>
<dbReference type="KEGG" id="vsa:VSAL_p320_27"/>
<keyword evidence="4" id="KW-1185">Reference proteome</keyword>
<dbReference type="EMBL" id="FM178382">
    <property type="protein sequence ID" value="CAQ81958.1"/>
    <property type="molecule type" value="Genomic_DNA"/>
</dbReference>
<dbReference type="Pfam" id="PF01497">
    <property type="entry name" value="Peripla_BP_2"/>
    <property type="match status" value="1"/>
</dbReference>
<dbReference type="InterPro" id="IPR002491">
    <property type="entry name" value="ABC_transptr_periplasmic_BD"/>
</dbReference>
<dbReference type="PANTHER" id="PTHR30535">
    <property type="entry name" value="VITAMIN B12-BINDING PROTEIN"/>
    <property type="match status" value="1"/>
</dbReference>
<dbReference type="Gene3D" id="3.40.50.1980">
    <property type="entry name" value="Nitrogenase molybdenum iron protein domain"/>
    <property type="match status" value="2"/>
</dbReference>
<protein>
    <submittedName>
        <fullName evidence="3">Iron ion ABC transporter, periplasmic component</fullName>
    </submittedName>
</protein>